<gene>
    <name evidence="8" type="ORF">XdyCFBP7245_22060</name>
</gene>
<keyword evidence="4 7" id="KW-0812">Transmembrane</keyword>
<dbReference type="GO" id="GO:0006605">
    <property type="term" value="P:protein targeting"/>
    <property type="evidence" value="ECO:0007669"/>
    <property type="project" value="InterPro"/>
</dbReference>
<keyword evidence="3" id="KW-1003">Cell membrane</keyword>
<dbReference type="AlphaFoldDB" id="A0A2S7BWH9"/>
<evidence type="ECO:0000256" key="3">
    <source>
        <dbReference type="ARBA" id="ARBA00022475"/>
    </source>
</evidence>
<keyword evidence="5 7" id="KW-1133">Transmembrane helix</keyword>
<evidence type="ECO:0000313" key="8">
    <source>
        <dbReference type="EMBL" id="PPU49954.1"/>
    </source>
</evidence>
<evidence type="ECO:0000256" key="7">
    <source>
        <dbReference type="SAM" id="Phobius"/>
    </source>
</evidence>
<dbReference type="PRINTS" id="PR00953">
    <property type="entry name" value="TYPE3IMRPROT"/>
</dbReference>
<dbReference type="InterPro" id="IPR002010">
    <property type="entry name" value="T3SS_IM_R"/>
</dbReference>
<dbReference type="PANTHER" id="PTHR30065:SF1">
    <property type="entry name" value="SURFACE PRESENTATION OF ANTIGENS PROTEIN SPAR"/>
    <property type="match status" value="1"/>
</dbReference>
<dbReference type="Proteomes" id="UP000238908">
    <property type="component" value="Unassembled WGS sequence"/>
</dbReference>
<keyword evidence="6 7" id="KW-0472">Membrane</keyword>
<name>A0A2S7BWH9_9XANT</name>
<dbReference type="RefSeq" id="WP_104617532.1">
    <property type="nucleotide sequence ID" value="NZ_CP167817.1"/>
</dbReference>
<dbReference type="EMBL" id="MDEE01000064">
    <property type="protein sequence ID" value="PPU49954.1"/>
    <property type="molecule type" value="Genomic_DNA"/>
</dbReference>
<organism evidence="8 9">
    <name type="scientific">Xanthomonas dyei</name>
    <dbReference type="NCBI Taxonomy" id="743699"/>
    <lineage>
        <taxon>Bacteria</taxon>
        <taxon>Pseudomonadati</taxon>
        <taxon>Pseudomonadota</taxon>
        <taxon>Gammaproteobacteria</taxon>
        <taxon>Lysobacterales</taxon>
        <taxon>Lysobacteraceae</taxon>
        <taxon>Xanthomonas</taxon>
    </lineage>
</organism>
<accession>A0A2S7BWH9</accession>
<comment type="similarity">
    <text evidence="2">Belongs to the FliR/MopE/SpaR family.</text>
</comment>
<feature type="transmembrane region" description="Helical" evidence="7">
    <location>
        <begin position="167"/>
        <end position="192"/>
    </location>
</feature>
<sequence length="256" mass="26532">MDALAGFALLFGYASLRYLPVMVLPGLSPLAWAPMLVRVTTMLAFAWLTLLALPDSYVRPTTGQPTALLLAAVGELMIGGIFGLAFMIPNAALHTSGWLLDMQAGLGAGALLNPASADTQESLLGHALMLAATVLFFSLDLHVLLFKGLVASTAVLPLGRMSQPISADAFFALLGSSFVAALMVVMPVVLGLSLVDVAVGYASRSMPQANVYFLALPLKVAVALGLLAVTLAYAPGLIGRLFGKALDQAPQLLGAP</sequence>
<keyword evidence="8" id="KW-0418">Kinase</keyword>
<dbReference type="GO" id="GO:0005886">
    <property type="term" value="C:plasma membrane"/>
    <property type="evidence" value="ECO:0007669"/>
    <property type="project" value="UniProtKB-SubCell"/>
</dbReference>
<dbReference type="Pfam" id="PF01311">
    <property type="entry name" value="Bac_export_1"/>
    <property type="match status" value="1"/>
</dbReference>
<feature type="transmembrane region" description="Helical" evidence="7">
    <location>
        <begin position="123"/>
        <end position="146"/>
    </location>
</feature>
<comment type="caution">
    <text evidence="8">The sequence shown here is derived from an EMBL/GenBank/DDBJ whole genome shotgun (WGS) entry which is preliminary data.</text>
</comment>
<dbReference type="GO" id="GO:0016301">
    <property type="term" value="F:kinase activity"/>
    <property type="evidence" value="ECO:0007669"/>
    <property type="project" value="UniProtKB-KW"/>
</dbReference>
<evidence type="ECO:0000256" key="4">
    <source>
        <dbReference type="ARBA" id="ARBA00022692"/>
    </source>
</evidence>
<evidence type="ECO:0000256" key="5">
    <source>
        <dbReference type="ARBA" id="ARBA00022989"/>
    </source>
</evidence>
<proteinExistence type="inferred from homology"/>
<evidence type="ECO:0000256" key="2">
    <source>
        <dbReference type="ARBA" id="ARBA00009772"/>
    </source>
</evidence>
<feature type="transmembrane region" description="Helical" evidence="7">
    <location>
        <begin position="32"/>
        <end position="54"/>
    </location>
</feature>
<evidence type="ECO:0000256" key="6">
    <source>
        <dbReference type="ARBA" id="ARBA00023136"/>
    </source>
</evidence>
<evidence type="ECO:0000313" key="9">
    <source>
        <dbReference type="Proteomes" id="UP000238908"/>
    </source>
</evidence>
<evidence type="ECO:0000256" key="1">
    <source>
        <dbReference type="ARBA" id="ARBA00004651"/>
    </source>
</evidence>
<feature type="transmembrane region" description="Helical" evidence="7">
    <location>
        <begin position="212"/>
        <end position="234"/>
    </location>
</feature>
<dbReference type="PANTHER" id="PTHR30065">
    <property type="entry name" value="FLAGELLAR BIOSYNTHETIC PROTEIN FLIR"/>
    <property type="match status" value="1"/>
</dbReference>
<reference evidence="8 9" key="1">
    <citation type="submission" date="2016-08" db="EMBL/GenBank/DDBJ databases">
        <authorList>
            <person name="Seilhamer J.J."/>
        </authorList>
    </citation>
    <scope>NUCLEOTIDE SEQUENCE [LARGE SCALE GENOMIC DNA]</scope>
    <source>
        <strain evidence="8 9">CFBP7245</strain>
    </source>
</reference>
<comment type="subcellular location">
    <subcellularLocation>
        <location evidence="1">Cell membrane</location>
        <topology evidence="1">Multi-pass membrane protein</topology>
    </subcellularLocation>
</comment>
<feature type="transmembrane region" description="Helical" evidence="7">
    <location>
        <begin position="66"/>
        <end position="88"/>
    </location>
</feature>
<protein>
    <submittedName>
        <fullName evidence="8">UDP kinase</fullName>
    </submittedName>
</protein>
<keyword evidence="8" id="KW-0808">Transferase</keyword>